<feature type="region of interest" description="Disordered" evidence="1">
    <location>
        <begin position="27"/>
        <end position="49"/>
    </location>
</feature>
<dbReference type="EMBL" id="CP093313">
    <property type="protein sequence ID" value="UWZ84082.1"/>
    <property type="molecule type" value="Genomic_DNA"/>
</dbReference>
<keyword evidence="2" id="KW-0732">Signal</keyword>
<feature type="chain" id="PRO_5039936160" evidence="2">
    <location>
        <begin position="25"/>
        <end position="391"/>
    </location>
</feature>
<name>A0A9J7BQR4_9BACT</name>
<dbReference type="KEGG" id="orp:MOP44_26430"/>
<dbReference type="Pfam" id="PF07642">
    <property type="entry name" value="BBP2"/>
    <property type="match status" value="1"/>
</dbReference>
<dbReference type="InterPro" id="IPR011486">
    <property type="entry name" value="BBP2"/>
</dbReference>
<evidence type="ECO:0000256" key="1">
    <source>
        <dbReference type="SAM" id="MobiDB-lite"/>
    </source>
</evidence>
<dbReference type="Proteomes" id="UP001059380">
    <property type="component" value="Chromosome"/>
</dbReference>
<feature type="signal peptide" evidence="2">
    <location>
        <begin position="1"/>
        <end position="24"/>
    </location>
</feature>
<sequence>MDLRSGLRTFTACLAMAAGITAAAQTDSATPQAPAPATPAAEPAAPAPTPWKIGPMEVSGFLDGYYSYNHNNPTEADNGKSNDYYNFNTDANQPGFSAAKLTLNHDPAPIGAHIDAVYGRTNRLINTSGQLEYIEQAFLSVKPAKWKGLEIDGGKFVTYAGAEVIEAKDNWAYSRGLLFAWAIPYWHFGGRATMPVSKVDTIGAQVVNGWNNITHHVGGPTIGFNNTLTETKYTWSSDIYTGKADAPSGQNGYRNLFDTTLLLTPTSKLSGYINFDFAQQKQSKTSQGEGVNERDNLYGIAFAAHDQFLPAHAATVRYETLNDAGGFSTGTPQILQEFTGTYEYKWKYGFLGRMEYRHDWSNMATFHKENGMTDSQTTFSTGIILVIAPKR</sequence>
<protein>
    <submittedName>
        <fullName evidence="3">Porin</fullName>
    </submittedName>
</protein>
<keyword evidence="4" id="KW-1185">Reference proteome</keyword>
<evidence type="ECO:0000313" key="4">
    <source>
        <dbReference type="Proteomes" id="UP001059380"/>
    </source>
</evidence>
<dbReference type="RefSeq" id="WP_260793586.1">
    <property type="nucleotide sequence ID" value="NZ_CP093313.1"/>
</dbReference>
<accession>A0A9J7BQR4</accession>
<gene>
    <name evidence="3" type="ORF">MOP44_26430</name>
</gene>
<organism evidence="3 4">
    <name type="scientific">Occallatibacter riparius</name>
    <dbReference type="NCBI Taxonomy" id="1002689"/>
    <lineage>
        <taxon>Bacteria</taxon>
        <taxon>Pseudomonadati</taxon>
        <taxon>Acidobacteriota</taxon>
        <taxon>Terriglobia</taxon>
        <taxon>Terriglobales</taxon>
        <taxon>Acidobacteriaceae</taxon>
        <taxon>Occallatibacter</taxon>
    </lineage>
</organism>
<proteinExistence type="predicted"/>
<reference evidence="3" key="1">
    <citation type="submission" date="2021-04" db="EMBL/GenBank/DDBJ databases">
        <title>Phylogenetic analysis of Acidobacteriaceae.</title>
        <authorList>
            <person name="Qiu L."/>
            <person name="Zhang Q."/>
        </authorList>
    </citation>
    <scope>NUCLEOTIDE SEQUENCE</scope>
    <source>
        <strain evidence="3">DSM 25168</strain>
    </source>
</reference>
<evidence type="ECO:0000313" key="3">
    <source>
        <dbReference type="EMBL" id="UWZ84082.1"/>
    </source>
</evidence>
<dbReference type="AlphaFoldDB" id="A0A9J7BQR4"/>
<evidence type="ECO:0000256" key="2">
    <source>
        <dbReference type="SAM" id="SignalP"/>
    </source>
</evidence>